<accession>A0ABW7Q328</accession>
<name>A0ABW7Q328_9MICO</name>
<gene>
    <name evidence="3" type="ORF">ACH3VR_02520</name>
</gene>
<feature type="signal peptide" evidence="2">
    <location>
        <begin position="1"/>
        <end position="19"/>
    </location>
</feature>
<protein>
    <submittedName>
        <fullName evidence="3">Uncharacterized protein</fullName>
    </submittedName>
</protein>
<keyword evidence="1" id="KW-1133">Transmembrane helix</keyword>
<dbReference type="RefSeq" id="WP_396639172.1">
    <property type="nucleotide sequence ID" value="NZ_JBIQWL010000001.1"/>
</dbReference>
<keyword evidence="2" id="KW-0732">Signal</keyword>
<comment type="caution">
    <text evidence="3">The sequence shown here is derived from an EMBL/GenBank/DDBJ whole genome shotgun (WGS) entry which is preliminary data.</text>
</comment>
<organism evidence="3 4">
    <name type="scientific">Microbacterium alkaliflavum</name>
    <dbReference type="NCBI Taxonomy" id="3248839"/>
    <lineage>
        <taxon>Bacteria</taxon>
        <taxon>Bacillati</taxon>
        <taxon>Actinomycetota</taxon>
        <taxon>Actinomycetes</taxon>
        <taxon>Micrococcales</taxon>
        <taxon>Microbacteriaceae</taxon>
        <taxon>Microbacterium</taxon>
    </lineage>
</organism>
<feature type="transmembrane region" description="Helical" evidence="1">
    <location>
        <begin position="75"/>
        <end position="94"/>
    </location>
</feature>
<keyword evidence="4" id="KW-1185">Reference proteome</keyword>
<evidence type="ECO:0000256" key="1">
    <source>
        <dbReference type="SAM" id="Phobius"/>
    </source>
</evidence>
<feature type="chain" id="PRO_5045577461" evidence="2">
    <location>
        <begin position="20"/>
        <end position="113"/>
    </location>
</feature>
<keyword evidence="1" id="KW-0472">Membrane</keyword>
<evidence type="ECO:0000313" key="4">
    <source>
        <dbReference type="Proteomes" id="UP001610861"/>
    </source>
</evidence>
<dbReference type="Proteomes" id="UP001610861">
    <property type="component" value="Unassembled WGS sequence"/>
</dbReference>
<reference evidence="3 4" key="1">
    <citation type="submission" date="2024-09" db="EMBL/GenBank/DDBJ databases">
        <authorList>
            <person name="Pan X."/>
        </authorList>
    </citation>
    <scope>NUCLEOTIDE SEQUENCE [LARGE SCALE GENOMIC DNA]</scope>
    <source>
        <strain evidence="3 4">B2969</strain>
    </source>
</reference>
<evidence type="ECO:0000256" key="2">
    <source>
        <dbReference type="SAM" id="SignalP"/>
    </source>
</evidence>
<keyword evidence="1" id="KW-0812">Transmembrane</keyword>
<sequence length="113" mass="11185">MSALSVLRAAAGAALLVNAVPHGVAGVQGRPFPTPFADPPGVGLSAPGVNVAWSTANAVAGALLMARGIRTPAEWVGAGIAASGMAFILAFHFGDVMRGGKGLRGIRSRLPGS</sequence>
<dbReference type="EMBL" id="JBIQWL010000001">
    <property type="protein sequence ID" value="MFH8249229.1"/>
    <property type="molecule type" value="Genomic_DNA"/>
</dbReference>
<evidence type="ECO:0000313" key="3">
    <source>
        <dbReference type="EMBL" id="MFH8249229.1"/>
    </source>
</evidence>
<proteinExistence type="predicted"/>